<sequence>MGFKTGYLAGGSCWTGGHRRLRY</sequence>
<protein>
    <submittedName>
        <fullName evidence="1">Uncharacterized protein</fullName>
    </submittedName>
</protein>
<evidence type="ECO:0000313" key="1">
    <source>
        <dbReference type="EMBL" id="CAI0463608.1"/>
    </source>
</evidence>
<accession>A0AAV0NYD1</accession>
<dbReference type="AlphaFoldDB" id="A0AAV0NYD1"/>
<comment type="caution">
    <text evidence="1">The sequence shown here is derived from an EMBL/GenBank/DDBJ whole genome shotgun (WGS) entry which is preliminary data.</text>
</comment>
<name>A0AAV0NYD1_9ROSI</name>
<proteinExistence type="predicted"/>
<dbReference type="EMBL" id="CAMGYJ010000008">
    <property type="protein sequence ID" value="CAI0463608.1"/>
    <property type="molecule type" value="Genomic_DNA"/>
</dbReference>
<evidence type="ECO:0000313" key="2">
    <source>
        <dbReference type="Proteomes" id="UP001154282"/>
    </source>
</evidence>
<organism evidence="1 2">
    <name type="scientific">Linum tenue</name>
    <dbReference type="NCBI Taxonomy" id="586396"/>
    <lineage>
        <taxon>Eukaryota</taxon>
        <taxon>Viridiplantae</taxon>
        <taxon>Streptophyta</taxon>
        <taxon>Embryophyta</taxon>
        <taxon>Tracheophyta</taxon>
        <taxon>Spermatophyta</taxon>
        <taxon>Magnoliopsida</taxon>
        <taxon>eudicotyledons</taxon>
        <taxon>Gunneridae</taxon>
        <taxon>Pentapetalae</taxon>
        <taxon>rosids</taxon>
        <taxon>fabids</taxon>
        <taxon>Malpighiales</taxon>
        <taxon>Linaceae</taxon>
        <taxon>Linum</taxon>
    </lineage>
</organism>
<reference evidence="1" key="1">
    <citation type="submission" date="2022-08" db="EMBL/GenBank/DDBJ databases">
        <authorList>
            <person name="Gutierrez-Valencia J."/>
        </authorList>
    </citation>
    <scope>NUCLEOTIDE SEQUENCE</scope>
</reference>
<dbReference type="Proteomes" id="UP001154282">
    <property type="component" value="Unassembled WGS sequence"/>
</dbReference>
<keyword evidence="2" id="KW-1185">Reference proteome</keyword>
<gene>
    <name evidence="1" type="ORF">LITE_LOCUS35821</name>
</gene>